<sequence length="173" mass="20085">MDTTNEEGQLKAFHSLSVVLKALHKKPIPKIRPLQTDKKSFVFGLFSHVKPNVQRETQNSRKSDEEGEELGNMKFGSHDPHLEDSAADNNKGYLLSLENLSSIEEEFSLGTKSEESFPAHPEEYIHIKKYQELLQKLKKVKDMNYSLQIQLEVQREKIVELKKKVHQRDTRTR</sequence>
<proteinExistence type="predicted"/>
<dbReference type="EMBL" id="HG994585">
    <property type="protein sequence ID" value="CAF2971430.1"/>
    <property type="molecule type" value="Genomic_DNA"/>
</dbReference>
<organism evidence="2 3">
    <name type="scientific">Lepeophtheirus salmonis</name>
    <name type="common">Salmon louse</name>
    <name type="synonym">Caligus salmonis</name>
    <dbReference type="NCBI Taxonomy" id="72036"/>
    <lineage>
        <taxon>Eukaryota</taxon>
        <taxon>Metazoa</taxon>
        <taxon>Ecdysozoa</taxon>
        <taxon>Arthropoda</taxon>
        <taxon>Crustacea</taxon>
        <taxon>Multicrustacea</taxon>
        <taxon>Hexanauplia</taxon>
        <taxon>Copepoda</taxon>
        <taxon>Siphonostomatoida</taxon>
        <taxon>Caligidae</taxon>
        <taxon>Lepeophtheirus</taxon>
    </lineage>
</organism>
<dbReference type="Proteomes" id="UP000675881">
    <property type="component" value="Chromosome 6"/>
</dbReference>
<evidence type="ECO:0000256" key="1">
    <source>
        <dbReference type="SAM" id="MobiDB-lite"/>
    </source>
</evidence>
<gene>
    <name evidence="2" type="ORF">LSAA_12337</name>
</gene>
<dbReference type="AlphaFoldDB" id="A0A7R8HA62"/>
<reference evidence="2" key="1">
    <citation type="submission" date="2021-02" db="EMBL/GenBank/DDBJ databases">
        <authorList>
            <person name="Bekaert M."/>
        </authorList>
    </citation>
    <scope>NUCLEOTIDE SEQUENCE</scope>
    <source>
        <strain evidence="2">IoA-00</strain>
    </source>
</reference>
<protein>
    <submittedName>
        <fullName evidence="2">(salmon louse) hypothetical protein</fullName>
    </submittedName>
</protein>
<keyword evidence="3" id="KW-1185">Reference proteome</keyword>
<feature type="region of interest" description="Disordered" evidence="1">
    <location>
        <begin position="53"/>
        <end position="87"/>
    </location>
</feature>
<accession>A0A7R8HA62</accession>
<evidence type="ECO:0000313" key="2">
    <source>
        <dbReference type="EMBL" id="CAF2971430.1"/>
    </source>
</evidence>
<name>A0A7R8HA62_LEPSM</name>
<evidence type="ECO:0000313" key="3">
    <source>
        <dbReference type="Proteomes" id="UP000675881"/>
    </source>
</evidence>